<gene>
    <name evidence="2 4" type="primary">birA</name>
    <name evidence="4" type="ORF">HLUCCX14_17655</name>
</gene>
<comment type="similarity">
    <text evidence="2">Belongs to the biotin--protein ligase family.</text>
</comment>
<evidence type="ECO:0000313" key="5">
    <source>
        <dbReference type="Proteomes" id="UP000050416"/>
    </source>
</evidence>
<keyword evidence="1 2" id="KW-0436">Ligase</keyword>
<protein>
    <recommendedName>
        <fullName evidence="2">Bifunctional ligase/repressor BirA</fullName>
    </recommendedName>
    <alternativeName>
        <fullName evidence="2">Biotin operon repressor</fullName>
    </alternativeName>
    <alternativeName>
        <fullName evidence="2">Biotin--[acetyl-CoA-carboxylase] ligase</fullName>
        <ecNumber evidence="2">6.3.4.15</ecNumber>
    </alternativeName>
    <alternativeName>
        <fullName evidence="2">Biotin--protein ligase</fullName>
    </alternativeName>
    <alternativeName>
        <fullName evidence="2">Biotin-[acetyl-CoA carboxylase] synthetase</fullName>
    </alternativeName>
</protein>
<dbReference type="OrthoDB" id="9807064at2"/>
<dbReference type="AlphaFoldDB" id="A0A0P8CTK3"/>
<dbReference type="PATRIC" id="fig|1305731.5.peg.724"/>
<dbReference type="STRING" id="1305731.GCA_000934705_02439"/>
<dbReference type="CDD" id="cd16442">
    <property type="entry name" value="BPL"/>
    <property type="match status" value="1"/>
</dbReference>
<dbReference type="InterPro" id="IPR013196">
    <property type="entry name" value="HTH_11"/>
</dbReference>
<dbReference type="GO" id="GO:0006355">
    <property type="term" value="P:regulation of DNA-templated transcription"/>
    <property type="evidence" value="ECO:0007669"/>
    <property type="project" value="UniProtKB-UniRule"/>
</dbReference>
<comment type="catalytic activity">
    <reaction evidence="2">
        <text>biotin + L-lysyl-[protein] + ATP = N(6)-biotinyl-L-lysyl-[protein] + AMP + diphosphate + H(+)</text>
        <dbReference type="Rhea" id="RHEA:11756"/>
        <dbReference type="Rhea" id="RHEA-COMP:9752"/>
        <dbReference type="Rhea" id="RHEA-COMP:10505"/>
        <dbReference type="ChEBI" id="CHEBI:15378"/>
        <dbReference type="ChEBI" id="CHEBI:29969"/>
        <dbReference type="ChEBI" id="CHEBI:30616"/>
        <dbReference type="ChEBI" id="CHEBI:33019"/>
        <dbReference type="ChEBI" id="CHEBI:57586"/>
        <dbReference type="ChEBI" id="CHEBI:83144"/>
        <dbReference type="ChEBI" id="CHEBI:456215"/>
        <dbReference type="EC" id="6.3.4.15"/>
    </reaction>
</comment>
<dbReference type="PANTHER" id="PTHR12835:SF5">
    <property type="entry name" value="BIOTIN--PROTEIN LIGASE"/>
    <property type="match status" value="1"/>
</dbReference>
<dbReference type="GO" id="GO:0005524">
    <property type="term" value="F:ATP binding"/>
    <property type="evidence" value="ECO:0007669"/>
    <property type="project" value="UniProtKB-UniRule"/>
</dbReference>
<name>A0A0P8CTK3_9GAMM</name>
<feature type="domain" description="BPL/LPL catalytic" evidence="3">
    <location>
        <begin position="67"/>
        <end position="257"/>
    </location>
</feature>
<keyword evidence="2" id="KW-0678">Repressor</keyword>
<dbReference type="PROSITE" id="PS51733">
    <property type="entry name" value="BPL_LPL_CATALYTIC"/>
    <property type="match status" value="1"/>
</dbReference>
<reference evidence="4 5" key="1">
    <citation type="submission" date="2015-09" db="EMBL/GenBank/DDBJ databases">
        <title>Identification and resolution of microdiversity through metagenomic sequencing of parallel consortia.</title>
        <authorList>
            <person name="Nelson W.C."/>
            <person name="Romine M.F."/>
            <person name="Lindemann S.R."/>
        </authorList>
    </citation>
    <scope>NUCLEOTIDE SEQUENCE [LARGE SCALE GENOMIC DNA]</scope>
    <source>
        <strain evidence="4">HL-55</strain>
    </source>
</reference>
<dbReference type="InterPro" id="IPR045864">
    <property type="entry name" value="aa-tRNA-synth_II/BPL/LPL"/>
</dbReference>
<dbReference type="EC" id="6.3.4.15" evidence="2"/>
<accession>A0A0P8CTK3</accession>
<feature type="binding site" evidence="2">
    <location>
        <begin position="118"/>
        <end position="120"/>
    </location>
    <ligand>
        <name>biotin</name>
        <dbReference type="ChEBI" id="CHEBI:57586"/>
    </ligand>
</feature>
<sequence length="321" mass="34227">MKSATLLSLLQDRRVHSGEALAQSLGVSRTAIWKQIRRAQAEGVEIRTIRGQGYQLVSTLDLLVADDILASLAPELRNRIDLIILGDVDSTNAEVARQLKAGQSSLPVVIADGQTEGRGRRGRNWASPRGENLYLSLGLTVQGGFSALEGFSLLLGVAVSRALATLGATGVGLKWPNDLFADNKKFGGILVEIQGELQEGEVQVIAGIGINVHMTQVSGVDQPWVGLAGQWAGIPWSRNELAAAIVTQVLGVVPEFEEQGFQAFCDEWQSQDIFFGKELMARGGDLLGQGCGIDAAGNYQVKTAQGVVAVRAGDISLRVRS</sequence>
<dbReference type="EMBL" id="LJZQ01000048">
    <property type="protein sequence ID" value="KPQ26623.1"/>
    <property type="molecule type" value="Genomic_DNA"/>
</dbReference>
<feature type="binding site" evidence="2">
    <location>
        <position position="185"/>
    </location>
    <ligand>
        <name>biotin</name>
        <dbReference type="ChEBI" id="CHEBI:57586"/>
    </ligand>
</feature>
<organism evidence="4 5">
    <name type="scientific">Marinobacter excellens HL-55</name>
    <dbReference type="NCBI Taxonomy" id="1305731"/>
    <lineage>
        <taxon>Bacteria</taxon>
        <taxon>Pseudomonadati</taxon>
        <taxon>Pseudomonadota</taxon>
        <taxon>Gammaproteobacteria</taxon>
        <taxon>Pseudomonadales</taxon>
        <taxon>Marinobacteraceae</taxon>
        <taxon>Marinobacter</taxon>
    </lineage>
</organism>
<dbReference type="Proteomes" id="UP000050416">
    <property type="component" value="Unassembled WGS sequence"/>
</dbReference>
<feature type="DNA-binding region" description="H-T-H motif" evidence="2">
    <location>
        <begin position="18"/>
        <end position="37"/>
    </location>
</feature>
<dbReference type="Pfam" id="PF08279">
    <property type="entry name" value="HTH_11"/>
    <property type="match status" value="1"/>
</dbReference>
<keyword evidence="2" id="KW-0238">DNA-binding</keyword>
<dbReference type="Gene3D" id="1.10.10.10">
    <property type="entry name" value="Winged helix-like DNA-binding domain superfamily/Winged helix DNA-binding domain"/>
    <property type="match status" value="1"/>
</dbReference>
<comment type="caution">
    <text evidence="4">The sequence shown here is derived from an EMBL/GenBank/DDBJ whole genome shotgun (WGS) entry which is preliminary data.</text>
</comment>
<evidence type="ECO:0000313" key="4">
    <source>
        <dbReference type="EMBL" id="KPQ26623.1"/>
    </source>
</evidence>
<evidence type="ECO:0000256" key="2">
    <source>
        <dbReference type="HAMAP-Rule" id="MF_00978"/>
    </source>
</evidence>
<dbReference type="SUPFAM" id="SSF55681">
    <property type="entry name" value="Class II aaRS and biotin synthetases"/>
    <property type="match status" value="1"/>
</dbReference>
<proteinExistence type="inferred from homology"/>
<feature type="binding site" evidence="2">
    <location>
        <position position="114"/>
    </location>
    <ligand>
        <name>biotin</name>
        <dbReference type="ChEBI" id="CHEBI:57586"/>
    </ligand>
</feature>
<feature type="binding site" evidence="2">
    <location>
        <begin position="90"/>
        <end position="92"/>
    </location>
    <ligand>
        <name>biotin</name>
        <dbReference type="ChEBI" id="CHEBI:57586"/>
    </ligand>
</feature>
<keyword evidence="2" id="KW-0805">Transcription regulation</keyword>
<dbReference type="HAMAP" id="MF_00978">
    <property type="entry name" value="Bifunct_BirA"/>
    <property type="match status" value="1"/>
</dbReference>
<dbReference type="NCBIfam" id="TIGR00121">
    <property type="entry name" value="birA_ligase"/>
    <property type="match status" value="1"/>
</dbReference>
<evidence type="ECO:0000256" key="1">
    <source>
        <dbReference type="ARBA" id="ARBA00022598"/>
    </source>
</evidence>
<dbReference type="Pfam" id="PF03099">
    <property type="entry name" value="BPL_LplA_LipB"/>
    <property type="match status" value="1"/>
</dbReference>
<dbReference type="InterPro" id="IPR036388">
    <property type="entry name" value="WH-like_DNA-bd_sf"/>
</dbReference>
<dbReference type="InterPro" id="IPR030855">
    <property type="entry name" value="Bifunct_BirA"/>
</dbReference>
<dbReference type="GO" id="GO:0004077">
    <property type="term" value="F:biotin--[biotin carboxyl-carrier protein] ligase activity"/>
    <property type="evidence" value="ECO:0007669"/>
    <property type="project" value="UniProtKB-UniRule"/>
</dbReference>
<evidence type="ECO:0000259" key="3">
    <source>
        <dbReference type="PROSITE" id="PS51733"/>
    </source>
</evidence>
<dbReference type="InterPro" id="IPR004408">
    <property type="entry name" value="Biotin_CoA_COase_ligase"/>
</dbReference>
<dbReference type="InterPro" id="IPR036390">
    <property type="entry name" value="WH_DNA-bd_sf"/>
</dbReference>
<keyword evidence="2" id="KW-0092">Biotin</keyword>
<keyword evidence="2" id="KW-0547">Nucleotide-binding</keyword>
<dbReference type="GO" id="GO:0005737">
    <property type="term" value="C:cytoplasm"/>
    <property type="evidence" value="ECO:0007669"/>
    <property type="project" value="TreeGrafter"/>
</dbReference>
<dbReference type="Gene3D" id="3.30.930.10">
    <property type="entry name" value="Bira Bifunctional Protein, Domain 2"/>
    <property type="match status" value="1"/>
</dbReference>
<dbReference type="GO" id="GO:0003677">
    <property type="term" value="F:DNA binding"/>
    <property type="evidence" value="ECO:0007669"/>
    <property type="project" value="UniProtKB-UniRule"/>
</dbReference>
<dbReference type="SUPFAM" id="SSF46785">
    <property type="entry name" value="Winged helix' DNA-binding domain"/>
    <property type="match status" value="1"/>
</dbReference>
<comment type="function">
    <text evidence="2">Acts both as a biotin--[acetyl-CoA-carboxylase] ligase and a biotin-operon repressor. In the presence of ATP, BirA activates biotin to form the BirA-biotinyl-5'-adenylate (BirA-bio-5'-AMP or holoBirA) complex. HoloBirA can either transfer the biotinyl moiety to the biotin carboxyl carrier protein (BCCP) subunit of acetyl-CoA carboxylase, or bind to the biotin operator site and inhibit transcription of the operon.</text>
</comment>
<keyword evidence="2" id="KW-0067">ATP-binding</keyword>
<dbReference type="PANTHER" id="PTHR12835">
    <property type="entry name" value="BIOTIN PROTEIN LIGASE"/>
    <property type="match status" value="1"/>
</dbReference>
<dbReference type="InterPro" id="IPR004143">
    <property type="entry name" value="BPL_LPL_catalytic"/>
</dbReference>
<keyword evidence="2" id="KW-0804">Transcription</keyword>